<dbReference type="Proteomes" id="UP000055048">
    <property type="component" value="Unassembled WGS sequence"/>
</dbReference>
<evidence type="ECO:0000313" key="1">
    <source>
        <dbReference type="EMBL" id="KRX50953.1"/>
    </source>
</evidence>
<protein>
    <submittedName>
        <fullName evidence="1">Uncharacterized protein</fullName>
    </submittedName>
</protein>
<sequence length="145" mass="17384">MKIRNNSYFWKYAINIFANEFIVLRFCIDKRLRFLEFQPKMPSRRDILGNWQVNFEYGINQRLDYQLLKQPVGMKIQMIEMVYLKEKINKRESQDLTSGCQKTEEIEGKEEQKPTFSFTIKFTSLIAFAITISFEFCYSKTLALM</sequence>
<name>A0A0V0UI47_9BILA</name>
<gene>
    <name evidence="1" type="ORF">T05_8751</name>
</gene>
<reference evidence="1 2" key="1">
    <citation type="submission" date="2015-01" db="EMBL/GenBank/DDBJ databases">
        <title>Evolution of Trichinella species and genotypes.</title>
        <authorList>
            <person name="Korhonen P.K."/>
            <person name="Edoardo P."/>
            <person name="Giuseppe L.R."/>
            <person name="Gasser R.B."/>
        </authorList>
    </citation>
    <scope>NUCLEOTIDE SEQUENCE [LARGE SCALE GENOMIC DNA]</scope>
    <source>
        <strain evidence="1">ISS417</strain>
    </source>
</reference>
<organism evidence="1 2">
    <name type="scientific">Trichinella murrelli</name>
    <dbReference type="NCBI Taxonomy" id="144512"/>
    <lineage>
        <taxon>Eukaryota</taxon>
        <taxon>Metazoa</taxon>
        <taxon>Ecdysozoa</taxon>
        <taxon>Nematoda</taxon>
        <taxon>Enoplea</taxon>
        <taxon>Dorylaimia</taxon>
        <taxon>Trichinellida</taxon>
        <taxon>Trichinellidae</taxon>
        <taxon>Trichinella</taxon>
    </lineage>
</organism>
<accession>A0A0V0UI47</accession>
<evidence type="ECO:0000313" key="2">
    <source>
        <dbReference type="Proteomes" id="UP000055048"/>
    </source>
</evidence>
<dbReference type="EMBL" id="JYDJ01000002">
    <property type="protein sequence ID" value="KRX50953.1"/>
    <property type="molecule type" value="Genomic_DNA"/>
</dbReference>
<dbReference type="AlphaFoldDB" id="A0A0V0UI47"/>
<proteinExistence type="predicted"/>
<comment type="caution">
    <text evidence="1">The sequence shown here is derived from an EMBL/GenBank/DDBJ whole genome shotgun (WGS) entry which is preliminary data.</text>
</comment>
<keyword evidence="2" id="KW-1185">Reference proteome</keyword>